<feature type="compositionally biased region" description="Low complexity" evidence="2">
    <location>
        <begin position="44"/>
        <end position="104"/>
    </location>
</feature>
<evidence type="ECO:0000256" key="2">
    <source>
        <dbReference type="SAM" id="MobiDB-lite"/>
    </source>
</evidence>
<feature type="compositionally biased region" description="Polar residues" evidence="2">
    <location>
        <begin position="182"/>
        <end position="194"/>
    </location>
</feature>
<dbReference type="GeneID" id="37268795"/>
<dbReference type="EMBL" id="KZ819283">
    <property type="protein sequence ID" value="PWO01090.1"/>
    <property type="molecule type" value="Genomic_DNA"/>
</dbReference>
<feature type="region of interest" description="Disordered" evidence="2">
    <location>
        <begin position="697"/>
        <end position="717"/>
    </location>
</feature>
<feature type="compositionally biased region" description="Basic and acidic residues" evidence="2">
    <location>
        <begin position="304"/>
        <end position="314"/>
    </location>
</feature>
<proteinExistence type="predicted"/>
<feature type="region of interest" description="Disordered" evidence="2">
    <location>
        <begin position="637"/>
        <end position="670"/>
    </location>
</feature>
<feature type="region of interest" description="Disordered" evidence="2">
    <location>
        <begin position="570"/>
        <end position="597"/>
    </location>
</feature>
<dbReference type="RefSeq" id="XP_025601368.1">
    <property type="nucleotide sequence ID" value="XM_025741251.1"/>
</dbReference>
<dbReference type="OrthoDB" id="3366916at2759"/>
<evidence type="ECO:0000313" key="4">
    <source>
        <dbReference type="Proteomes" id="UP000245946"/>
    </source>
</evidence>
<sequence length="739" mass="77733">MASLSPLPARTGGRSRSGTLRPPVPSRRAPEPPLSARSFSAGTRSVSPASPSPASSASGSAPASPLPASSYRRPASSPASSAAGVLGYRRPTSASSSSSRFARLPPSPYLDAHSHSRAASPDARATPATPPSKRRTSGASSGTANGARGTAEDSSSETENEGFEDAQSVDVYADEDSHSVGAPSSATSHASNLSELGAGPRAPSAAAAAQRKKERRVSLAAELAMADTSTEMEEKEKEDREKAEREEEEQVRQDMADLDLSKLPPPPSHDDADDAHPAAAAASAASTESRPALPVRTATLSPLEGRKSLWERLRSASGDTPSPGGSSSASGGGASPAASPSLASPSGGGVPASRPAAPSKRPTFGALPSFSSLAAAAAAGLGARRASETSTQEAVERQRLPRFGVNESQLAEDAMRFIDARDVLYNEKDPERIRELGMRLESGWREKLQEISLLHSKLEALQHALSDVEDENATLRTSISALSEQVASLECAFDSFQHATIEQMRRERELWSEERREELERVLYAAAAARREAEAAKAVVAQLRLVLLGAGMRGDVDIAGIERAIEALSKGLPSDADEPASATPSGASENDEEAQERRMASAMLFDVPLSPGAESRRQSMLFDQPVSLAHLRLLGLAPPSDGATPSSPSSSSTDRTSLASLPPTPLSSTPSHAALETLARRKEAADEALARALREENERLRTQMKERERRLASAQKEVETLKERVRDTEAAVEGLFAAV</sequence>
<dbReference type="STRING" id="58919.A0A316ZHW0"/>
<dbReference type="AlphaFoldDB" id="A0A316ZHW0"/>
<protein>
    <submittedName>
        <fullName evidence="3">Uncharacterized protein</fullName>
    </submittedName>
</protein>
<gene>
    <name evidence="3" type="ORF">FA09DRAFT_327054</name>
</gene>
<feature type="region of interest" description="Disordered" evidence="2">
    <location>
        <begin position="1"/>
        <end position="364"/>
    </location>
</feature>
<name>A0A316ZHW0_9BASI</name>
<feature type="compositionally biased region" description="Low complexity" evidence="2">
    <location>
        <begin position="315"/>
        <end position="364"/>
    </location>
</feature>
<evidence type="ECO:0000313" key="3">
    <source>
        <dbReference type="EMBL" id="PWO01090.1"/>
    </source>
</evidence>
<feature type="compositionally biased region" description="Low complexity" evidence="2">
    <location>
        <begin position="197"/>
        <end position="209"/>
    </location>
</feature>
<feature type="coiled-coil region" evidence="1">
    <location>
        <begin position="451"/>
        <end position="546"/>
    </location>
</feature>
<feature type="compositionally biased region" description="Acidic residues" evidence="2">
    <location>
        <begin position="154"/>
        <end position="164"/>
    </location>
</feature>
<dbReference type="Proteomes" id="UP000245946">
    <property type="component" value="Unassembled WGS sequence"/>
</dbReference>
<accession>A0A316ZHW0</accession>
<feature type="compositionally biased region" description="Low complexity" evidence="2">
    <location>
        <begin position="10"/>
        <end position="21"/>
    </location>
</feature>
<evidence type="ECO:0000256" key="1">
    <source>
        <dbReference type="SAM" id="Coils"/>
    </source>
</evidence>
<dbReference type="PANTHER" id="PTHR45615">
    <property type="entry name" value="MYOSIN HEAVY CHAIN, NON-MUSCLE"/>
    <property type="match status" value="1"/>
</dbReference>
<reference evidence="3 4" key="1">
    <citation type="journal article" date="2018" name="Mol. Biol. Evol.">
        <title>Broad Genomic Sampling Reveals a Smut Pathogenic Ancestry of the Fungal Clade Ustilaginomycotina.</title>
        <authorList>
            <person name="Kijpornyongpan T."/>
            <person name="Mondo S.J."/>
            <person name="Barry K."/>
            <person name="Sandor L."/>
            <person name="Lee J."/>
            <person name="Lipzen A."/>
            <person name="Pangilinan J."/>
            <person name="LaButti K."/>
            <person name="Hainaut M."/>
            <person name="Henrissat B."/>
            <person name="Grigoriev I.V."/>
            <person name="Spatafora J.W."/>
            <person name="Aime M.C."/>
        </authorList>
    </citation>
    <scope>NUCLEOTIDE SEQUENCE [LARGE SCALE GENOMIC DNA]</scope>
    <source>
        <strain evidence="3 4">MCA 4186</strain>
    </source>
</reference>
<feature type="compositionally biased region" description="Low complexity" evidence="2">
    <location>
        <begin position="277"/>
        <end position="286"/>
    </location>
</feature>
<organism evidence="3 4">
    <name type="scientific">Tilletiopsis washingtonensis</name>
    <dbReference type="NCBI Taxonomy" id="58919"/>
    <lineage>
        <taxon>Eukaryota</taxon>
        <taxon>Fungi</taxon>
        <taxon>Dikarya</taxon>
        <taxon>Basidiomycota</taxon>
        <taxon>Ustilaginomycotina</taxon>
        <taxon>Exobasidiomycetes</taxon>
        <taxon>Entylomatales</taxon>
        <taxon>Entylomatales incertae sedis</taxon>
        <taxon>Tilletiopsis</taxon>
    </lineage>
</organism>
<dbReference type="PANTHER" id="PTHR45615:SF80">
    <property type="entry name" value="GRIP DOMAIN-CONTAINING PROTEIN"/>
    <property type="match status" value="1"/>
</dbReference>
<feature type="compositionally biased region" description="Basic and acidic residues" evidence="2">
    <location>
        <begin position="232"/>
        <end position="255"/>
    </location>
</feature>
<keyword evidence="4" id="KW-1185">Reference proteome</keyword>
<keyword evidence="1" id="KW-0175">Coiled coil</keyword>